<dbReference type="OrthoDB" id="1524556at2"/>
<sequence length="152" mass="16930">MSALPTLDLHALPEKQRLMFYGALFAMSAADRDMDESEDDRIFESLDLGDLSGDARKQVFQLAIQPPPLERCLLQFKDEDLELRRALMLNLIDVVLADGLIEPAEHVGLHEAREVLKLDRDDMAHLHDIAFSAQGADVQRPICPAPLSQGDA</sequence>
<proteinExistence type="predicted"/>
<name>A0A271J385_9BACT</name>
<gene>
    <name evidence="1" type="ORF">BSZ37_13750</name>
</gene>
<accession>A0A271J385</accession>
<organism evidence="1 2">
    <name type="scientific">Rubrivirga marina</name>
    <dbReference type="NCBI Taxonomy" id="1196024"/>
    <lineage>
        <taxon>Bacteria</taxon>
        <taxon>Pseudomonadati</taxon>
        <taxon>Rhodothermota</taxon>
        <taxon>Rhodothermia</taxon>
        <taxon>Rhodothermales</taxon>
        <taxon>Rubricoccaceae</taxon>
        <taxon>Rubrivirga</taxon>
    </lineage>
</organism>
<dbReference type="EMBL" id="MQWD01000001">
    <property type="protein sequence ID" value="PAP77425.1"/>
    <property type="molecule type" value="Genomic_DNA"/>
</dbReference>
<protein>
    <submittedName>
        <fullName evidence="1">Uncharacterized protein</fullName>
    </submittedName>
</protein>
<dbReference type="InterPro" id="IPR029024">
    <property type="entry name" value="TerB-like"/>
</dbReference>
<reference evidence="1 2" key="1">
    <citation type="submission" date="2016-11" db="EMBL/GenBank/DDBJ databases">
        <title>Study of marine rhodopsin-containing bacteria.</title>
        <authorList>
            <person name="Yoshizawa S."/>
            <person name="Kumagai Y."/>
            <person name="Kogure K."/>
        </authorList>
    </citation>
    <scope>NUCLEOTIDE SEQUENCE [LARGE SCALE GENOMIC DNA]</scope>
    <source>
        <strain evidence="1 2">SAORIC-28</strain>
    </source>
</reference>
<dbReference type="CDD" id="cd07177">
    <property type="entry name" value="terB_like"/>
    <property type="match status" value="1"/>
</dbReference>
<evidence type="ECO:0000313" key="1">
    <source>
        <dbReference type="EMBL" id="PAP77425.1"/>
    </source>
</evidence>
<dbReference type="SUPFAM" id="SSF158682">
    <property type="entry name" value="TerB-like"/>
    <property type="match status" value="1"/>
</dbReference>
<dbReference type="Proteomes" id="UP000216339">
    <property type="component" value="Unassembled WGS sequence"/>
</dbReference>
<evidence type="ECO:0000313" key="2">
    <source>
        <dbReference type="Proteomes" id="UP000216339"/>
    </source>
</evidence>
<dbReference type="RefSeq" id="WP_095511091.1">
    <property type="nucleotide sequence ID" value="NZ_MQWD01000001.1"/>
</dbReference>
<dbReference type="AlphaFoldDB" id="A0A271J385"/>
<keyword evidence="2" id="KW-1185">Reference proteome</keyword>
<dbReference type="Gene3D" id="1.10.3680.10">
    <property type="entry name" value="TerB-like"/>
    <property type="match status" value="1"/>
</dbReference>
<comment type="caution">
    <text evidence="1">The sequence shown here is derived from an EMBL/GenBank/DDBJ whole genome shotgun (WGS) entry which is preliminary data.</text>
</comment>